<dbReference type="STRING" id="1122244.GCA_000426885_01540"/>
<protein>
    <submittedName>
        <fullName evidence="3">Uncharacterized protein conserved in bacteria</fullName>
    </submittedName>
</protein>
<sequence length="274" mass="32298">MMIDKAPKLRIFHREFGDYIRKQKHDNTDTVPARVGQLYQNLIYNNVSGFVNQCFPITRSIIETHFGILVWQNLIKDFLKHGDMASPYFSEITEQFVGYLTDDVLTKFDLPIYLSEFAHYEWVELFVDNLPNNNPKPILMHQNTPIFINHTAQILYYEWAVQDISVAFSPSQKSPTFLVVYRKVVDGTFKTAFMTISQLSFIILTFMQEKQNEEVCYQNTNELLAELQRTFELNDEIFDNIKTSFDDLVNTMIDNQIFYNRLPAKPKNKENRSW</sequence>
<accession>A0A378R2B2</accession>
<gene>
    <name evidence="3" type="ORF">NCTC12877_02391</name>
</gene>
<dbReference type="InterPro" id="IPR018640">
    <property type="entry name" value="DUF2063"/>
</dbReference>
<dbReference type="Proteomes" id="UP000254065">
    <property type="component" value="Unassembled WGS sequence"/>
</dbReference>
<keyword evidence="4" id="KW-1185">Reference proteome</keyword>
<evidence type="ECO:0000313" key="3">
    <source>
        <dbReference type="EMBL" id="STZ09375.1"/>
    </source>
</evidence>
<dbReference type="Pfam" id="PF09836">
    <property type="entry name" value="DUF2063"/>
    <property type="match status" value="1"/>
</dbReference>
<name>A0A378R2B2_9GAMM</name>
<proteinExistence type="predicted"/>
<evidence type="ECO:0000259" key="1">
    <source>
        <dbReference type="Pfam" id="PF09836"/>
    </source>
</evidence>
<organism evidence="3 4">
    <name type="scientific">Moraxella caprae</name>
    <dbReference type="NCBI Taxonomy" id="90240"/>
    <lineage>
        <taxon>Bacteria</taxon>
        <taxon>Pseudomonadati</taxon>
        <taxon>Pseudomonadota</taxon>
        <taxon>Gammaproteobacteria</taxon>
        <taxon>Moraxellales</taxon>
        <taxon>Moraxellaceae</taxon>
        <taxon>Moraxella</taxon>
    </lineage>
</organism>
<dbReference type="Gene3D" id="3.90.930.50">
    <property type="match status" value="1"/>
</dbReference>
<dbReference type="InterPro" id="IPR054098">
    <property type="entry name" value="NGO1945-like_C"/>
</dbReference>
<reference evidence="3 4" key="1">
    <citation type="submission" date="2018-06" db="EMBL/GenBank/DDBJ databases">
        <authorList>
            <consortium name="Pathogen Informatics"/>
            <person name="Doyle S."/>
        </authorList>
    </citation>
    <scope>NUCLEOTIDE SEQUENCE [LARGE SCALE GENOMIC DNA]</scope>
    <source>
        <strain evidence="3 4">NCTC12877</strain>
    </source>
</reference>
<dbReference type="AlphaFoldDB" id="A0A378R2B2"/>
<feature type="domain" description="NGO1945-like C-terminal" evidence="2">
    <location>
        <begin position="149"/>
        <end position="247"/>
    </location>
</feature>
<dbReference type="Gene3D" id="1.10.150.690">
    <property type="entry name" value="DUF2063"/>
    <property type="match status" value="1"/>
</dbReference>
<evidence type="ECO:0000259" key="2">
    <source>
        <dbReference type="Pfam" id="PF22106"/>
    </source>
</evidence>
<feature type="domain" description="Putative DNA-binding" evidence="1">
    <location>
        <begin position="14"/>
        <end position="100"/>
    </location>
</feature>
<evidence type="ECO:0000313" key="4">
    <source>
        <dbReference type="Proteomes" id="UP000254065"/>
    </source>
</evidence>
<dbReference type="EMBL" id="UGQB01000004">
    <property type="protein sequence ID" value="STZ09375.1"/>
    <property type="molecule type" value="Genomic_DNA"/>
</dbReference>
<dbReference type="RefSeq" id="WP_029103103.1">
    <property type="nucleotide sequence ID" value="NZ_UGQB01000004.1"/>
</dbReference>
<dbReference type="OrthoDB" id="4146344at2"/>
<dbReference type="Pfam" id="PF22106">
    <property type="entry name" value="NGO1945_C"/>
    <property type="match status" value="1"/>
</dbReference>
<dbReference type="InterPro" id="IPR044922">
    <property type="entry name" value="DUF2063_N_sf"/>
</dbReference>